<feature type="domain" description="PAS" evidence="2">
    <location>
        <begin position="34"/>
        <end position="90"/>
    </location>
</feature>
<dbReference type="EMBL" id="CP006585">
    <property type="protein sequence ID" value="AGW12898.1"/>
    <property type="molecule type" value="Genomic_DNA"/>
</dbReference>
<dbReference type="PROSITE" id="PS50109">
    <property type="entry name" value="HIS_KIN"/>
    <property type="match status" value="1"/>
</dbReference>
<dbReference type="InterPro" id="IPR005467">
    <property type="entry name" value="His_kinase_dom"/>
</dbReference>
<dbReference type="SMART" id="SM00387">
    <property type="entry name" value="HATPase_c"/>
    <property type="match status" value="1"/>
</dbReference>
<evidence type="ECO:0000313" key="3">
    <source>
        <dbReference type="EMBL" id="AGW12898.1"/>
    </source>
</evidence>
<dbReference type="Pfam" id="PF02518">
    <property type="entry name" value="HATPase_c"/>
    <property type="match status" value="1"/>
</dbReference>
<dbReference type="AlphaFoldDB" id="T2G9D3"/>
<dbReference type="PANTHER" id="PTHR43065">
    <property type="entry name" value="SENSOR HISTIDINE KINASE"/>
    <property type="match status" value="1"/>
</dbReference>
<evidence type="ECO:0000259" key="1">
    <source>
        <dbReference type="PROSITE" id="PS50109"/>
    </source>
</evidence>
<dbReference type="SUPFAM" id="SSF55785">
    <property type="entry name" value="PYP-like sensor domain (PAS domain)"/>
    <property type="match status" value="1"/>
</dbReference>
<evidence type="ECO:0000259" key="2">
    <source>
        <dbReference type="PROSITE" id="PS50112"/>
    </source>
</evidence>
<protein>
    <submittedName>
        <fullName evidence="3">Putative signal transduction histidine kinase</fullName>
    </submittedName>
</protein>
<feature type="domain" description="Histidine kinase" evidence="1">
    <location>
        <begin position="163"/>
        <end position="360"/>
    </location>
</feature>
<dbReference type="PROSITE" id="PS50112">
    <property type="entry name" value="PAS"/>
    <property type="match status" value="1"/>
</dbReference>
<dbReference type="Pfam" id="PF07568">
    <property type="entry name" value="HisKA_2"/>
    <property type="match status" value="1"/>
</dbReference>
<gene>
    <name evidence="3" type="ORF">DGI_1021</name>
</gene>
<dbReference type="NCBIfam" id="TIGR00229">
    <property type="entry name" value="sensory_box"/>
    <property type="match status" value="1"/>
</dbReference>
<dbReference type="InterPro" id="IPR003594">
    <property type="entry name" value="HATPase_dom"/>
</dbReference>
<dbReference type="eggNOG" id="COG3920">
    <property type="taxonomic scope" value="Bacteria"/>
</dbReference>
<proteinExistence type="predicted"/>
<reference evidence="3 4" key="1">
    <citation type="journal article" date="2013" name="J. Bacteriol.">
        <title>Roles of HynAB and Ech, the only two hydrogenases found in the model sulfate reducer Desulfovibrio gigas.</title>
        <authorList>
            <person name="Morais-Silva F.O."/>
            <person name="Santos C.I."/>
            <person name="Rodrigues R."/>
            <person name="Pereira I.A."/>
            <person name="Rodrigues-Pousada C."/>
        </authorList>
    </citation>
    <scope>NUCLEOTIDE SEQUENCE [LARGE SCALE GENOMIC DNA]</scope>
    <source>
        <strain evidence="4">ATCC 19364 / DSM 1382 / NCIMB 9332 / VKM B-1759</strain>
    </source>
</reference>
<dbReference type="PANTHER" id="PTHR43065:SF23">
    <property type="entry name" value="SENSOR HISTIDINE KINASE PDTAS"/>
    <property type="match status" value="1"/>
</dbReference>
<keyword evidence="3" id="KW-0808">Transferase</keyword>
<keyword evidence="4" id="KW-1185">Reference proteome</keyword>
<dbReference type="GO" id="GO:0016301">
    <property type="term" value="F:kinase activity"/>
    <property type="evidence" value="ECO:0007669"/>
    <property type="project" value="UniProtKB-KW"/>
</dbReference>
<dbReference type="Pfam" id="PF13188">
    <property type="entry name" value="PAS_8"/>
    <property type="match status" value="1"/>
</dbReference>
<dbReference type="PATRIC" id="fig|1121448.10.peg.1024"/>
<keyword evidence="3" id="KW-0418">Kinase</keyword>
<dbReference type="Gene3D" id="3.30.450.20">
    <property type="entry name" value="PAS domain"/>
    <property type="match status" value="2"/>
</dbReference>
<dbReference type="InterPro" id="IPR011495">
    <property type="entry name" value="Sig_transdc_His_kin_sub2_dim/P"/>
</dbReference>
<dbReference type="HOGENOM" id="CLU_000445_114_57_7"/>
<dbReference type="KEGG" id="dgg:DGI_1021"/>
<dbReference type="SUPFAM" id="SSF55874">
    <property type="entry name" value="ATPase domain of HSP90 chaperone/DNA topoisomerase II/histidine kinase"/>
    <property type="match status" value="1"/>
</dbReference>
<dbReference type="InterPro" id="IPR036890">
    <property type="entry name" value="HATPase_C_sf"/>
</dbReference>
<dbReference type="STRING" id="1121448.DGI_1021"/>
<dbReference type="Proteomes" id="UP000016587">
    <property type="component" value="Chromosome"/>
</dbReference>
<dbReference type="SMART" id="SM00091">
    <property type="entry name" value="PAS"/>
    <property type="match status" value="1"/>
</dbReference>
<dbReference type="CDD" id="cd00130">
    <property type="entry name" value="PAS"/>
    <property type="match status" value="1"/>
</dbReference>
<evidence type="ECO:0000313" key="4">
    <source>
        <dbReference type="Proteomes" id="UP000016587"/>
    </source>
</evidence>
<sequence>MPAGGTTVPNASDSLAAPTCTDARDPHLAAHLHALERFRSLLDQVQDAIFLLEPTALAIIDCNNSAAAMTGRSRHALLGARLGELMEPDEGGLLLAMPREEIATVCRLCGTGTPPTPVEVHFRLHTFEGRPYGVAIARDISERMAAEHRLKASLKEKELLLREVHHRVKNNLQVVSSFLSVQSHYFKDPDDVALLKESQNRIRTIASVHERLYGSDDLATVNFCEYMEDLATHLAQVYRVRGRTLEVKVTHCAVGLTIEKAIPCGLIINELVTNAMTHAFAGRDHGTVLLSFLPSDVGTALLTVTDDGIGLPEGMDVMQTDSLGFVIVRLLTGQLKGTLKVTTRPIAPGTRFEIELPAGVASTLLQFE</sequence>
<dbReference type="Gene3D" id="3.30.565.10">
    <property type="entry name" value="Histidine kinase-like ATPase, C-terminal domain"/>
    <property type="match status" value="1"/>
</dbReference>
<dbReference type="InterPro" id="IPR035965">
    <property type="entry name" value="PAS-like_dom_sf"/>
</dbReference>
<dbReference type="InterPro" id="IPR000014">
    <property type="entry name" value="PAS"/>
</dbReference>
<organism evidence="3 4">
    <name type="scientific">Megalodesulfovibrio gigas (strain ATCC 19364 / DSM 1382 / NCIMB 9332 / VKM B-1759)</name>
    <name type="common">Desulfovibrio gigas</name>
    <dbReference type="NCBI Taxonomy" id="1121448"/>
    <lineage>
        <taxon>Bacteria</taxon>
        <taxon>Pseudomonadati</taxon>
        <taxon>Thermodesulfobacteriota</taxon>
        <taxon>Desulfovibrionia</taxon>
        <taxon>Desulfovibrionales</taxon>
        <taxon>Desulfovibrionaceae</taxon>
        <taxon>Megalodesulfovibrio</taxon>
    </lineage>
</organism>
<reference evidence="4" key="2">
    <citation type="submission" date="2013-07" db="EMBL/GenBank/DDBJ databases">
        <authorList>
            <person name="Morais-Silva F.O."/>
            <person name="Rezende A.M."/>
            <person name="Pimentel C."/>
            <person name="Resende D.M."/>
            <person name="Santos C.I."/>
            <person name="Clemente C."/>
            <person name="de Oliveira L.M."/>
            <person name="da Silva S.M."/>
            <person name="Costa D.A."/>
            <person name="Varela-Raposo A."/>
            <person name="Horacio E.C.A."/>
            <person name="Matos M."/>
            <person name="Flores O."/>
            <person name="Ruiz J.C."/>
            <person name="Rodrigues-Pousada C."/>
        </authorList>
    </citation>
    <scope>NUCLEOTIDE SEQUENCE [LARGE SCALE GENOMIC DNA]</scope>
    <source>
        <strain evidence="4">ATCC 19364 / DSM 1382 / NCIMB 9332 / VKM B-1759</strain>
    </source>
</reference>
<name>T2G9D3_MEGG1</name>
<accession>T2G9D3</accession>